<dbReference type="EMBL" id="AVCH01000021">
    <property type="protein sequence ID" value="KFN51939.1"/>
    <property type="molecule type" value="Genomic_DNA"/>
</dbReference>
<dbReference type="Proteomes" id="UP000029392">
    <property type="component" value="Unassembled WGS sequence"/>
</dbReference>
<sequence length="694" mass="73113">MTILDDDHPAGTPPAPVARGERRVIDNTVASLDIDVLANDDLDAGLMVGGSLSVVGAWPQGQATVVGDRIRFVPRDGFQGEDRFQYRVCDKLGRCSEAEVTVVIRPVARLDLDVASRSGNHRQPITDLPPVSGLRFHSTPLVAPVRTVFAPVADDTPASPWDSPVGRAVLRLPMVTGEGAGTVEHRLIAYVLESAGGGKLDLYLGMDYDGDGQPGPDEVICMDSQSATPRCDARLQSPGYGVDHYWVMLHNRNAGTASAELAIFDVPLLPADGTLVATGPGNLEPGATFDLKLGWNDSGLLPGDLRAGYVIAGPQVPSQRDGFPILIHRTGSAEEPLLLASGQPVTLRLAPGSSHRRIFIDVPEGSINLRVTTSAPDASFRIQLVHGGADADPGDTAVPEAPAAGVATARVKRGDVLQAVPAPGRWYIVARNEGAMPGAMTITATVEGAAPVVRPGSYFNDARPGHGLFLYPAGNQWAGLWYAYADDGRPTWYYLQGAAPGANGAWAGDLYRAAWHGSSNVLAKVGLATVTPTGPDAFTFSYTLDGLSGSEPMAALGRGCPTPAGLPQDLSSHWFNRQRAGTGYSVQLWEQYEYLAAFVYDGRGEPRFLAGERSGFGGAEAVLALEQLSGACPTCAYVAPTRTEVGTLLRRIANGALSRIELDVEYADGVPGTWTAVDDVQLLGGPGTTQGCQP</sequence>
<dbReference type="Gene3D" id="2.60.40.3440">
    <property type="match status" value="1"/>
</dbReference>
<keyword evidence="2" id="KW-1185">Reference proteome</keyword>
<proteinExistence type="predicted"/>
<dbReference type="STRING" id="1384054.N790_03930"/>
<evidence type="ECO:0000313" key="1">
    <source>
        <dbReference type="EMBL" id="KFN51939.1"/>
    </source>
</evidence>
<dbReference type="eggNOG" id="COG1404">
    <property type="taxonomic scope" value="Bacteria"/>
</dbReference>
<organism evidence="1 2">
    <name type="scientific">Arenimonas malthae CC-JY-1</name>
    <dbReference type="NCBI Taxonomy" id="1384054"/>
    <lineage>
        <taxon>Bacteria</taxon>
        <taxon>Pseudomonadati</taxon>
        <taxon>Pseudomonadota</taxon>
        <taxon>Gammaproteobacteria</taxon>
        <taxon>Lysobacterales</taxon>
        <taxon>Lysobacteraceae</taxon>
        <taxon>Arenimonas</taxon>
    </lineage>
</organism>
<name>A0A091BMD2_9GAMM</name>
<dbReference type="Pfam" id="PF17963">
    <property type="entry name" value="Big_9"/>
    <property type="match status" value="1"/>
</dbReference>
<accession>A0A091BMD2</accession>
<evidence type="ECO:0000313" key="2">
    <source>
        <dbReference type="Proteomes" id="UP000029392"/>
    </source>
</evidence>
<comment type="caution">
    <text evidence="1">The sequence shown here is derived from an EMBL/GenBank/DDBJ whole genome shotgun (WGS) entry which is preliminary data.</text>
</comment>
<dbReference type="AlphaFoldDB" id="A0A091BMD2"/>
<reference evidence="1 2" key="1">
    <citation type="submission" date="2013-09" db="EMBL/GenBank/DDBJ databases">
        <title>Genome sequencing of Arenimonas malthae.</title>
        <authorList>
            <person name="Chen F."/>
            <person name="Wang G."/>
        </authorList>
    </citation>
    <scope>NUCLEOTIDE SEQUENCE [LARGE SCALE GENOMIC DNA]</scope>
    <source>
        <strain evidence="1 2">CC-JY-1</strain>
    </source>
</reference>
<dbReference type="OrthoDB" id="1114329at2"/>
<dbReference type="RefSeq" id="WP_043800194.1">
    <property type="nucleotide sequence ID" value="NZ_AVCH01000021.1"/>
</dbReference>
<evidence type="ECO:0008006" key="3">
    <source>
        <dbReference type="Google" id="ProtNLM"/>
    </source>
</evidence>
<protein>
    <recommendedName>
        <fullName evidence="3">RapA2 cadherin-like domain-containing protein</fullName>
    </recommendedName>
</protein>
<dbReference type="PATRIC" id="fig|1384054.3.peg.423"/>
<gene>
    <name evidence="1" type="ORF">N790_03930</name>
</gene>